<evidence type="ECO:0000313" key="15">
    <source>
        <dbReference type="EMBL" id="QDU26955.1"/>
    </source>
</evidence>
<proteinExistence type="predicted"/>
<dbReference type="KEGG" id="aagg:ETAA8_20390"/>
<keyword evidence="16" id="KW-1185">Reference proteome</keyword>
<evidence type="ECO:0000256" key="3">
    <source>
        <dbReference type="ARBA" id="ARBA00022516"/>
    </source>
</evidence>
<dbReference type="OrthoDB" id="9762009at2"/>
<evidence type="ECO:0000256" key="9">
    <source>
        <dbReference type="ARBA" id="ARBA00023136"/>
    </source>
</evidence>
<dbReference type="GO" id="GO:0005886">
    <property type="term" value="C:plasma membrane"/>
    <property type="evidence" value="ECO:0007669"/>
    <property type="project" value="UniProtKB-SubCell"/>
</dbReference>
<evidence type="ECO:0000256" key="4">
    <source>
        <dbReference type="ARBA" id="ARBA00022679"/>
    </source>
</evidence>
<evidence type="ECO:0000256" key="7">
    <source>
        <dbReference type="ARBA" id="ARBA00022989"/>
    </source>
</evidence>
<evidence type="ECO:0000256" key="5">
    <source>
        <dbReference type="ARBA" id="ARBA00022692"/>
    </source>
</evidence>
<dbReference type="Pfam" id="PF13091">
    <property type="entry name" value="PLDc_2"/>
    <property type="match status" value="2"/>
</dbReference>
<evidence type="ECO:0000259" key="14">
    <source>
        <dbReference type="PROSITE" id="PS50035"/>
    </source>
</evidence>
<dbReference type="Gene3D" id="3.30.870.10">
    <property type="entry name" value="Endonuclease Chain A"/>
    <property type="match status" value="3"/>
</dbReference>
<evidence type="ECO:0000256" key="6">
    <source>
        <dbReference type="ARBA" id="ARBA00022737"/>
    </source>
</evidence>
<gene>
    <name evidence="15" type="primary">clsA</name>
    <name evidence="15" type="ORF">ETAA8_20390</name>
</gene>
<dbReference type="CDD" id="cd09157">
    <property type="entry name" value="PLDc_CLS_unchar2_1"/>
    <property type="match status" value="1"/>
</dbReference>
<evidence type="ECO:0000256" key="12">
    <source>
        <dbReference type="NCBIfam" id="TIGR04265"/>
    </source>
</evidence>
<feature type="transmembrane region" description="Helical" evidence="13">
    <location>
        <begin position="12"/>
        <end position="30"/>
    </location>
</feature>
<evidence type="ECO:0000256" key="1">
    <source>
        <dbReference type="ARBA" id="ARBA00004651"/>
    </source>
</evidence>
<feature type="domain" description="PLD phosphodiesterase" evidence="14">
    <location>
        <begin position="395"/>
        <end position="422"/>
    </location>
</feature>
<keyword evidence="3" id="KW-0444">Lipid biosynthesis</keyword>
<name>A0A517Y9P3_9BACT</name>
<keyword evidence="5 13" id="KW-0812">Transmembrane</keyword>
<evidence type="ECO:0000256" key="11">
    <source>
        <dbReference type="ARBA" id="ARBA00023264"/>
    </source>
</evidence>
<sequence length="482" mass="54495">MIEFLQSNWTYIFAAVDLVVVLVASSHVVLTKRDNRAALGWVGIIWFAPIIGSLLYFTFGVNRIRRKAQRLRKRESKRVSLQHEQAAAEELARALEDDALHLTSLSEFVRGLTDTPLIPGNRIVPLHCGDEAYPRMIEAIDAAEHSVSLCTYIFDNDPEGLEFVAALTRARERGVEVRVLIDDVGTRYTFPSIKHALRRGKITFSTFLPTFVPGQFHYTNLRNHRKIMVVDGKIGFTGGMNIRAGHRLASNTRHPVRDIHFELQGPIVGQLQETFVGDWEFSTKELLVGHQWFPKLHPRGPMLCRGIADGPDTRHDKIRFTLLGAIGCARRSLTIITPYFLPDTALITALNVAAMRGVNVTIVLPAKGNLALVQWATTAQLWQVLQRGCRVFLTKMPFDHTKIVTVDDAWSFIGSANWDPRSLRLNFEFNVECYDLDFTALMNETIRARLSTAQQITLRDVDSRPLFIRIRDGIARLATPYL</sequence>
<keyword evidence="2" id="KW-1003">Cell membrane</keyword>
<evidence type="ECO:0000256" key="10">
    <source>
        <dbReference type="ARBA" id="ARBA00023209"/>
    </source>
</evidence>
<feature type="domain" description="PLD phosphodiesterase" evidence="14">
    <location>
        <begin position="219"/>
        <end position="246"/>
    </location>
</feature>
<keyword evidence="6" id="KW-0677">Repeat</keyword>
<dbReference type="InterPro" id="IPR022924">
    <property type="entry name" value="Cardiolipin_synthase"/>
</dbReference>
<dbReference type="InterPro" id="IPR001736">
    <property type="entry name" value="PLipase_D/transphosphatidylase"/>
</dbReference>
<organism evidence="15 16">
    <name type="scientific">Anatilimnocola aggregata</name>
    <dbReference type="NCBI Taxonomy" id="2528021"/>
    <lineage>
        <taxon>Bacteria</taxon>
        <taxon>Pseudomonadati</taxon>
        <taxon>Planctomycetota</taxon>
        <taxon>Planctomycetia</taxon>
        <taxon>Pirellulales</taxon>
        <taxon>Pirellulaceae</taxon>
        <taxon>Anatilimnocola</taxon>
    </lineage>
</organism>
<evidence type="ECO:0000256" key="13">
    <source>
        <dbReference type="SAM" id="Phobius"/>
    </source>
</evidence>
<dbReference type="GO" id="GO:0032049">
    <property type="term" value="P:cardiolipin biosynthetic process"/>
    <property type="evidence" value="ECO:0007669"/>
    <property type="project" value="UniProtKB-UniRule"/>
</dbReference>
<dbReference type="Pfam" id="PF13396">
    <property type="entry name" value="PLDc_N"/>
    <property type="match status" value="1"/>
</dbReference>
<dbReference type="NCBIfam" id="TIGR04265">
    <property type="entry name" value="bac_cardiolipin"/>
    <property type="match status" value="1"/>
</dbReference>
<dbReference type="EMBL" id="CP036274">
    <property type="protein sequence ID" value="QDU26955.1"/>
    <property type="molecule type" value="Genomic_DNA"/>
</dbReference>
<keyword evidence="11" id="KW-1208">Phospholipid metabolism</keyword>
<evidence type="ECO:0000256" key="2">
    <source>
        <dbReference type="ARBA" id="ARBA00022475"/>
    </source>
</evidence>
<reference evidence="15 16" key="1">
    <citation type="submission" date="2019-02" db="EMBL/GenBank/DDBJ databases">
        <title>Deep-cultivation of Planctomycetes and their phenomic and genomic characterization uncovers novel biology.</title>
        <authorList>
            <person name="Wiegand S."/>
            <person name="Jogler M."/>
            <person name="Boedeker C."/>
            <person name="Pinto D."/>
            <person name="Vollmers J."/>
            <person name="Rivas-Marin E."/>
            <person name="Kohn T."/>
            <person name="Peeters S.H."/>
            <person name="Heuer A."/>
            <person name="Rast P."/>
            <person name="Oberbeckmann S."/>
            <person name="Bunk B."/>
            <person name="Jeske O."/>
            <person name="Meyerdierks A."/>
            <person name="Storesund J.E."/>
            <person name="Kallscheuer N."/>
            <person name="Luecker S."/>
            <person name="Lage O.M."/>
            <person name="Pohl T."/>
            <person name="Merkel B.J."/>
            <person name="Hornburger P."/>
            <person name="Mueller R.-W."/>
            <person name="Bruemmer F."/>
            <person name="Labrenz M."/>
            <person name="Spormann A.M."/>
            <person name="Op den Camp H."/>
            <person name="Overmann J."/>
            <person name="Amann R."/>
            <person name="Jetten M.S.M."/>
            <person name="Mascher T."/>
            <person name="Medema M.H."/>
            <person name="Devos D.P."/>
            <person name="Kaster A.-K."/>
            <person name="Ovreas L."/>
            <person name="Rohde M."/>
            <person name="Galperin M.Y."/>
            <person name="Jogler C."/>
        </authorList>
    </citation>
    <scope>NUCLEOTIDE SEQUENCE [LARGE SCALE GENOMIC DNA]</scope>
    <source>
        <strain evidence="15 16">ETA_A8</strain>
    </source>
</reference>
<dbReference type="Proteomes" id="UP000315017">
    <property type="component" value="Chromosome"/>
</dbReference>
<keyword evidence="10" id="KW-0594">Phospholipid biosynthesis</keyword>
<keyword evidence="4 15" id="KW-0808">Transferase</keyword>
<feature type="transmembrane region" description="Helical" evidence="13">
    <location>
        <begin position="37"/>
        <end position="59"/>
    </location>
</feature>
<dbReference type="RefSeq" id="WP_145087836.1">
    <property type="nucleotide sequence ID" value="NZ_CP036274.1"/>
</dbReference>
<evidence type="ECO:0000313" key="16">
    <source>
        <dbReference type="Proteomes" id="UP000315017"/>
    </source>
</evidence>
<protein>
    <recommendedName>
        <fullName evidence="12">Cardiolipin synthase</fullName>
        <ecNumber evidence="12">2.7.8.-</ecNumber>
    </recommendedName>
</protein>
<comment type="subcellular location">
    <subcellularLocation>
        <location evidence="1">Cell membrane</location>
        <topology evidence="1">Multi-pass membrane protein</topology>
    </subcellularLocation>
</comment>
<dbReference type="GO" id="GO:0008808">
    <property type="term" value="F:cardiolipin synthase activity"/>
    <property type="evidence" value="ECO:0007669"/>
    <property type="project" value="UniProtKB-UniRule"/>
</dbReference>
<dbReference type="InterPro" id="IPR025202">
    <property type="entry name" value="PLD-like_dom"/>
</dbReference>
<dbReference type="PROSITE" id="PS50035">
    <property type="entry name" value="PLD"/>
    <property type="match status" value="2"/>
</dbReference>
<dbReference type="PANTHER" id="PTHR21248:SF22">
    <property type="entry name" value="PHOSPHOLIPASE D"/>
    <property type="match status" value="1"/>
</dbReference>
<dbReference type="AlphaFoldDB" id="A0A517Y9P3"/>
<evidence type="ECO:0000256" key="8">
    <source>
        <dbReference type="ARBA" id="ARBA00023098"/>
    </source>
</evidence>
<accession>A0A517Y9P3</accession>
<dbReference type="SUPFAM" id="SSF56024">
    <property type="entry name" value="Phospholipase D/nuclease"/>
    <property type="match status" value="2"/>
</dbReference>
<dbReference type="CDD" id="cd09163">
    <property type="entry name" value="PLDc_CLS_unchar2_2"/>
    <property type="match status" value="1"/>
</dbReference>
<dbReference type="PANTHER" id="PTHR21248">
    <property type="entry name" value="CARDIOLIPIN SYNTHASE"/>
    <property type="match status" value="1"/>
</dbReference>
<dbReference type="EC" id="2.7.8.-" evidence="12"/>
<keyword evidence="9 13" id="KW-0472">Membrane</keyword>
<keyword evidence="7 13" id="KW-1133">Transmembrane helix</keyword>
<dbReference type="InterPro" id="IPR027379">
    <property type="entry name" value="CLS_N"/>
</dbReference>
<dbReference type="SMART" id="SM00155">
    <property type="entry name" value="PLDc"/>
    <property type="match status" value="2"/>
</dbReference>
<keyword evidence="8" id="KW-0443">Lipid metabolism</keyword>